<feature type="domain" description="N-acetyltransferase" evidence="1">
    <location>
        <begin position="8"/>
        <end position="149"/>
    </location>
</feature>
<reference evidence="2 3" key="1">
    <citation type="journal article" date="2014" name="Int. J. Syst. Evol. Microbiol.">
        <title>Complete genome sequence of Corynebacterium casei LMG S-19264T (=DSM 44701T), isolated from a smear-ripened cheese.</title>
        <authorList>
            <consortium name="US DOE Joint Genome Institute (JGI-PGF)"/>
            <person name="Walter F."/>
            <person name="Albersmeier A."/>
            <person name="Kalinowski J."/>
            <person name="Ruckert C."/>
        </authorList>
    </citation>
    <scope>NUCLEOTIDE SEQUENCE [LARGE SCALE GENOMIC DNA]</scope>
    <source>
        <strain evidence="2 3">NBRC 112289</strain>
    </source>
</reference>
<comment type="caution">
    <text evidence="2">The sequence shown here is derived from an EMBL/GenBank/DDBJ whole genome shotgun (WGS) entry which is preliminary data.</text>
</comment>
<protein>
    <submittedName>
        <fullName evidence="2">ElaA protein</fullName>
    </submittedName>
</protein>
<accession>A0AA37UG49</accession>
<gene>
    <name evidence="2" type="primary">elaA</name>
    <name evidence="2" type="ORF">GCM10025874_19730</name>
</gene>
<dbReference type="InterPro" id="IPR000182">
    <property type="entry name" value="GNAT_dom"/>
</dbReference>
<dbReference type="CDD" id="cd04301">
    <property type="entry name" value="NAT_SF"/>
    <property type="match status" value="1"/>
</dbReference>
<dbReference type="AlphaFoldDB" id="A0AA37UG49"/>
<dbReference type="Pfam" id="PF13673">
    <property type="entry name" value="Acetyltransf_10"/>
    <property type="match status" value="1"/>
</dbReference>
<dbReference type="PROSITE" id="PS51186">
    <property type="entry name" value="GNAT"/>
    <property type="match status" value="1"/>
</dbReference>
<dbReference type="GO" id="GO:0016747">
    <property type="term" value="F:acyltransferase activity, transferring groups other than amino-acyl groups"/>
    <property type="evidence" value="ECO:0007669"/>
    <property type="project" value="InterPro"/>
</dbReference>
<dbReference type="Gene3D" id="3.40.630.30">
    <property type="match status" value="1"/>
</dbReference>
<evidence type="ECO:0000313" key="2">
    <source>
        <dbReference type="EMBL" id="GMA28720.1"/>
    </source>
</evidence>
<dbReference type="SUPFAM" id="SSF55729">
    <property type="entry name" value="Acyl-CoA N-acyltransferases (Nat)"/>
    <property type="match status" value="1"/>
</dbReference>
<dbReference type="EMBL" id="BSUL01000001">
    <property type="protein sequence ID" value="GMA28720.1"/>
    <property type="molecule type" value="Genomic_DNA"/>
</dbReference>
<dbReference type="RefSeq" id="WP_284232164.1">
    <property type="nucleotide sequence ID" value="NZ_BSUL01000001.1"/>
</dbReference>
<dbReference type="Proteomes" id="UP001157160">
    <property type="component" value="Unassembled WGS sequence"/>
</dbReference>
<proteinExistence type="predicted"/>
<evidence type="ECO:0000313" key="3">
    <source>
        <dbReference type="Proteomes" id="UP001157160"/>
    </source>
</evidence>
<name>A0AA37UG49_9MICO</name>
<sequence length="149" mass="16404">MSIQHHRAAVADIAPETLYRILHLRVAVFVVEQEAAYDDLDGRDIEPGAELLWAEEAGAVLSTARILREPGALRIGRVATAAEARSRGVASAIMRAAVERCLELDAALPILLGAQEHLVDWYARFGFAVDGERYLEDGIPHRPMRRLPA</sequence>
<dbReference type="InterPro" id="IPR016181">
    <property type="entry name" value="Acyl_CoA_acyltransferase"/>
</dbReference>
<organism evidence="2 3">
    <name type="scientific">Arenivirga flava</name>
    <dbReference type="NCBI Taxonomy" id="1930060"/>
    <lineage>
        <taxon>Bacteria</taxon>
        <taxon>Bacillati</taxon>
        <taxon>Actinomycetota</taxon>
        <taxon>Actinomycetes</taxon>
        <taxon>Micrococcales</taxon>
        <taxon>Microbacteriaceae</taxon>
        <taxon>Arenivirga</taxon>
    </lineage>
</organism>
<evidence type="ECO:0000259" key="1">
    <source>
        <dbReference type="PROSITE" id="PS51186"/>
    </source>
</evidence>
<keyword evidence="3" id="KW-1185">Reference proteome</keyword>